<dbReference type="Gene3D" id="3.10.129.10">
    <property type="entry name" value="Hotdog Thioesterase"/>
    <property type="match status" value="1"/>
</dbReference>
<evidence type="ECO:0000313" key="4">
    <source>
        <dbReference type="EMBL" id="TCK62485.1"/>
    </source>
</evidence>
<dbReference type="GO" id="GO:0016297">
    <property type="term" value="F:fatty acyl-[ACP] hydrolase activity"/>
    <property type="evidence" value="ECO:0007669"/>
    <property type="project" value="InterPro"/>
</dbReference>
<keyword evidence="4" id="KW-0378">Hydrolase</keyword>
<dbReference type="AlphaFoldDB" id="A0A4R1KD37"/>
<protein>
    <submittedName>
        <fullName evidence="4">Medium-chain acyl-[acyl-carrier-protein] hydrolase</fullName>
    </submittedName>
</protein>
<dbReference type="OrthoDB" id="9801517at2"/>
<keyword evidence="2" id="KW-0809">Transit peptide</keyword>
<evidence type="ECO:0000256" key="2">
    <source>
        <dbReference type="ARBA" id="ARBA00022946"/>
    </source>
</evidence>
<dbReference type="EMBL" id="SMGG01000003">
    <property type="protein sequence ID" value="TCK62485.1"/>
    <property type="molecule type" value="Genomic_DNA"/>
</dbReference>
<sequence>MFYDYIRTKDISDYGADKKLRFDAVLKIFQEAAVAHSASVGYSADTYMGRGNIWILNRLMAHAEKFPDFAQELSVRTWSRGLDRFKGFRNYEIRADGEICIKGSSIWLYIDIERKRPVRVTPQMYEDYQSENVCNMCSMIDGWDRKDAEKYDRSVRVQLRPADFDINGHMNNIRYGELLSLASSDMDFTGKTVGLFYNHEIKPETEFVDVRIADEDKSRIVSIFDGDTLACLCEII</sequence>
<dbReference type="PANTHER" id="PTHR31727:SF6">
    <property type="entry name" value="OLEOYL-ACYL CARRIER PROTEIN THIOESTERASE 1, CHLOROPLASTIC"/>
    <property type="match status" value="1"/>
</dbReference>
<feature type="domain" description="Acyl-ACP thioesterase N-terminal hotdog" evidence="3">
    <location>
        <begin position="12"/>
        <end position="128"/>
    </location>
</feature>
<name>A0A4R1KD37_9BACT</name>
<organism evidence="4 5">
    <name type="scientific">Seleniivibrio woodruffii</name>
    <dbReference type="NCBI Taxonomy" id="1078050"/>
    <lineage>
        <taxon>Bacteria</taxon>
        <taxon>Pseudomonadati</taxon>
        <taxon>Deferribacterota</taxon>
        <taxon>Deferribacteres</taxon>
        <taxon>Deferribacterales</taxon>
        <taxon>Geovibrionaceae</taxon>
        <taxon>Seleniivibrio</taxon>
    </lineage>
</organism>
<dbReference type="PANTHER" id="PTHR31727">
    <property type="entry name" value="OLEOYL-ACYL CARRIER PROTEIN THIOESTERASE 1, CHLOROPLASTIC"/>
    <property type="match status" value="1"/>
</dbReference>
<dbReference type="InterPro" id="IPR029069">
    <property type="entry name" value="HotDog_dom_sf"/>
</dbReference>
<reference evidence="4 5" key="1">
    <citation type="submission" date="2019-03" db="EMBL/GenBank/DDBJ databases">
        <title>Genomic Encyclopedia of Type Strains, Phase IV (KMG-IV): sequencing the most valuable type-strain genomes for metagenomic binning, comparative biology and taxonomic classification.</title>
        <authorList>
            <person name="Goeker M."/>
        </authorList>
    </citation>
    <scope>NUCLEOTIDE SEQUENCE [LARGE SCALE GENOMIC DNA]</scope>
    <source>
        <strain evidence="4 5">DSM 24984</strain>
    </source>
</reference>
<evidence type="ECO:0000256" key="1">
    <source>
        <dbReference type="ARBA" id="ARBA00006500"/>
    </source>
</evidence>
<dbReference type="GO" id="GO:0000036">
    <property type="term" value="F:acyl carrier activity"/>
    <property type="evidence" value="ECO:0007669"/>
    <property type="project" value="TreeGrafter"/>
</dbReference>
<comment type="caution">
    <text evidence="4">The sequence shown here is derived from an EMBL/GenBank/DDBJ whole genome shotgun (WGS) entry which is preliminary data.</text>
</comment>
<evidence type="ECO:0000313" key="5">
    <source>
        <dbReference type="Proteomes" id="UP000294614"/>
    </source>
</evidence>
<gene>
    <name evidence="4" type="ORF">C8D98_1014</name>
</gene>
<accession>A0A4R1KD37</accession>
<dbReference type="Pfam" id="PF01643">
    <property type="entry name" value="Acyl-ACP_TE"/>
    <property type="match status" value="1"/>
</dbReference>
<keyword evidence="5" id="KW-1185">Reference proteome</keyword>
<comment type="similarity">
    <text evidence="1">Belongs to the acyl-ACP thioesterase family.</text>
</comment>
<dbReference type="InterPro" id="IPR045023">
    <property type="entry name" value="FATA/B"/>
</dbReference>
<dbReference type="SUPFAM" id="SSF54637">
    <property type="entry name" value="Thioesterase/thiol ester dehydrase-isomerase"/>
    <property type="match status" value="2"/>
</dbReference>
<dbReference type="RefSeq" id="WP_132872582.1">
    <property type="nucleotide sequence ID" value="NZ_JAJUHT010000004.1"/>
</dbReference>
<proteinExistence type="inferred from homology"/>
<evidence type="ECO:0000259" key="3">
    <source>
        <dbReference type="Pfam" id="PF01643"/>
    </source>
</evidence>
<dbReference type="InterPro" id="IPR002864">
    <property type="entry name" value="Acyl-ACP_thioesterase_NHD"/>
</dbReference>
<dbReference type="Proteomes" id="UP000294614">
    <property type="component" value="Unassembled WGS sequence"/>
</dbReference>